<name>C7GC24_9FIRM</name>
<dbReference type="EMBL" id="ABYJ02000109">
    <property type="protein sequence ID" value="EEV00668.1"/>
    <property type="molecule type" value="Genomic_DNA"/>
</dbReference>
<reference evidence="1 2" key="1">
    <citation type="submission" date="2009-08" db="EMBL/GenBank/DDBJ databases">
        <authorList>
            <person name="Weinstock G."/>
            <person name="Sodergren E."/>
            <person name="Clifton S."/>
            <person name="Fulton L."/>
            <person name="Fulton B."/>
            <person name="Courtney L."/>
            <person name="Fronick C."/>
            <person name="Harrison M."/>
            <person name="Strong C."/>
            <person name="Farmer C."/>
            <person name="Delahaunty K."/>
            <person name="Markovic C."/>
            <person name="Hall O."/>
            <person name="Minx P."/>
            <person name="Tomlinson C."/>
            <person name="Mitreva M."/>
            <person name="Nelson J."/>
            <person name="Hou S."/>
            <person name="Wollam A."/>
            <person name="Pepin K.H."/>
            <person name="Johnson M."/>
            <person name="Bhonagiri V."/>
            <person name="Nash W.E."/>
            <person name="Warren W."/>
            <person name="Chinwalla A."/>
            <person name="Mardis E.R."/>
            <person name="Wilson R.K."/>
        </authorList>
    </citation>
    <scope>NUCLEOTIDE SEQUENCE [LARGE SCALE GENOMIC DNA]</scope>
    <source>
        <strain evidence="1 2">L1-82</strain>
    </source>
</reference>
<evidence type="ECO:0000313" key="1">
    <source>
        <dbReference type="EMBL" id="EEV00668.1"/>
    </source>
</evidence>
<evidence type="ECO:0000313" key="2">
    <source>
        <dbReference type="Proteomes" id="UP000004828"/>
    </source>
</evidence>
<dbReference type="AlphaFoldDB" id="C7GC24"/>
<proteinExistence type="predicted"/>
<protein>
    <submittedName>
        <fullName evidence="1">Uncharacterized protein</fullName>
    </submittedName>
</protein>
<sequence>MNIEDFAKEKRWNVMGDVVKHIPKDDLCPFCKKKESTLLCDMPVNTVITHARGSGFKSYTMTCDKKICTECTTRVNGFDFCPDCVKRIKITPKGVKE</sequence>
<accession>C7GC24</accession>
<comment type="caution">
    <text evidence="1">The sequence shown here is derived from an EMBL/GenBank/DDBJ whole genome shotgun (WGS) entry which is preliminary data.</text>
</comment>
<dbReference type="HOGENOM" id="CLU_2344874_0_0_9"/>
<dbReference type="Proteomes" id="UP000004828">
    <property type="component" value="Unassembled WGS sequence"/>
</dbReference>
<organism evidence="1 2">
    <name type="scientific">Roseburia intestinalis L1-82</name>
    <dbReference type="NCBI Taxonomy" id="536231"/>
    <lineage>
        <taxon>Bacteria</taxon>
        <taxon>Bacillati</taxon>
        <taxon>Bacillota</taxon>
        <taxon>Clostridia</taxon>
        <taxon>Lachnospirales</taxon>
        <taxon>Lachnospiraceae</taxon>
        <taxon>Roseburia</taxon>
    </lineage>
</organism>
<gene>
    <name evidence="1" type="ORF">ROSINTL182_07459</name>
</gene>